<proteinExistence type="predicted"/>
<evidence type="ECO:0000313" key="1">
    <source>
        <dbReference type="EMBL" id="GAU08607.1"/>
    </source>
</evidence>
<gene>
    <name evidence="1" type="ORF">DPF_1321</name>
</gene>
<accession>A0A194AEV9</accession>
<dbReference type="AlphaFoldDB" id="A0A194AEV9"/>
<keyword evidence="2" id="KW-1185">Reference proteome</keyword>
<sequence length="69" mass="7631">MIPTGDDDQITVVHTIDQTVAFIDPPGPETGQVLPEGFGFAELDLSCLLHNYSFYPDSWQEAIFPAYLS</sequence>
<reference evidence="2" key="1">
    <citation type="submission" date="2016-06" db="EMBL/GenBank/DDBJ databases">
        <title>Draft genome sequence of Desulfoplanes formicivorans strain Pf12B.</title>
        <authorList>
            <person name="Watanabe M."/>
            <person name="Kojima H."/>
            <person name="Fukui M."/>
        </authorList>
    </citation>
    <scope>NUCLEOTIDE SEQUENCE [LARGE SCALE GENOMIC DNA]</scope>
    <source>
        <strain evidence="2">Pf12B</strain>
    </source>
</reference>
<comment type="caution">
    <text evidence="1">The sequence shown here is derived from an EMBL/GenBank/DDBJ whole genome shotgun (WGS) entry which is preliminary data.</text>
</comment>
<dbReference type="EMBL" id="BDFE01000015">
    <property type="protein sequence ID" value="GAU08607.1"/>
    <property type="molecule type" value="Genomic_DNA"/>
</dbReference>
<dbReference type="Proteomes" id="UP000095200">
    <property type="component" value="Unassembled WGS sequence"/>
</dbReference>
<evidence type="ECO:0000313" key="2">
    <source>
        <dbReference type="Proteomes" id="UP000095200"/>
    </source>
</evidence>
<name>A0A194AEV9_9BACT</name>
<organism evidence="1 2">
    <name type="scientific">Desulfoplanes formicivorans</name>
    <dbReference type="NCBI Taxonomy" id="1592317"/>
    <lineage>
        <taxon>Bacteria</taxon>
        <taxon>Pseudomonadati</taxon>
        <taxon>Thermodesulfobacteriota</taxon>
        <taxon>Desulfovibrionia</taxon>
        <taxon>Desulfovibrionales</taxon>
        <taxon>Desulfoplanaceae</taxon>
        <taxon>Desulfoplanes</taxon>
    </lineage>
</organism>
<protein>
    <submittedName>
        <fullName evidence="1">Uncharacterized protein</fullName>
    </submittedName>
</protein>